<dbReference type="GO" id="GO:0004350">
    <property type="term" value="F:glutamate-5-semialdehyde dehydrogenase activity"/>
    <property type="evidence" value="ECO:0007669"/>
    <property type="project" value="UniProtKB-EC"/>
</dbReference>
<dbReference type="InterPro" id="IPR000965">
    <property type="entry name" value="GPR_dom"/>
</dbReference>
<evidence type="ECO:0000256" key="11">
    <source>
        <dbReference type="ARBA" id="ARBA00022857"/>
    </source>
</evidence>
<feature type="coiled-coil region" evidence="16">
    <location>
        <begin position="36"/>
        <end position="75"/>
    </location>
</feature>
<evidence type="ECO:0000256" key="15">
    <source>
        <dbReference type="ARBA" id="ARBA00049141"/>
    </source>
</evidence>
<dbReference type="PROSITE" id="PS01223">
    <property type="entry name" value="PROA"/>
    <property type="match status" value="1"/>
</dbReference>
<organism evidence="19">
    <name type="scientific">Ostreococcus tauri</name>
    <name type="common">Marine green alga</name>
    <dbReference type="NCBI Taxonomy" id="70448"/>
    <lineage>
        <taxon>Eukaryota</taxon>
        <taxon>Viridiplantae</taxon>
        <taxon>Chlorophyta</taxon>
        <taxon>Mamiellophyceae</taxon>
        <taxon>Mamiellales</taxon>
        <taxon>Bathycoccaceae</taxon>
        <taxon>Ostreococcus</taxon>
    </lineage>
</organism>
<keyword evidence="7" id="KW-0808">Transferase</keyword>
<comment type="catalytic activity">
    <reaction evidence="14">
        <text>L-glutamate 5-semialdehyde + phosphate + NADP(+) = L-glutamyl 5-phosphate + NADPH + H(+)</text>
        <dbReference type="Rhea" id="RHEA:19541"/>
        <dbReference type="ChEBI" id="CHEBI:15378"/>
        <dbReference type="ChEBI" id="CHEBI:43474"/>
        <dbReference type="ChEBI" id="CHEBI:57783"/>
        <dbReference type="ChEBI" id="CHEBI:58066"/>
        <dbReference type="ChEBI" id="CHEBI:58274"/>
        <dbReference type="ChEBI" id="CHEBI:58349"/>
        <dbReference type="EC" id="1.2.1.41"/>
    </reaction>
</comment>
<evidence type="ECO:0000256" key="7">
    <source>
        <dbReference type="ARBA" id="ARBA00022679"/>
    </source>
</evidence>
<evidence type="ECO:0000256" key="6">
    <source>
        <dbReference type="ARBA" id="ARBA00022650"/>
    </source>
</evidence>
<dbReference type="InterPro" id="IPR016162">
    <property type="entry name" value="Ald_DH_N"/>
</dbReference>
<evidence type="ECO:0000256" key="5">
    <source>
        <dbReference type="ARBA" id="ARBA00022605"/>
    </source>
</evidence>
<dbReference type="AlphaFoldDB" id="A0A1Y5I158"/>
<dbReference type="Gene3D" id="3.40.309.10">
    <property type="entry name" value="Aldehyde Dehydrogenase, Chain A, domain 2"/>
    <property type="match status" value="1"/>
</dbReference>
<dbReference type="eggNOG" id="KOG4165">
    <property type="taxonomic scope" value="Eukaryota"/>
</dbReference>
<evidence type="ECO:0000256" key="12">
    <source>
        <dbReference type="ARBA" id="ARBA00023002"/>
    </source>
</evidence>
<dbReference type="InterPro" id="IPR016161">
    <property type="entry name" value="Ald_DH/histidinol_DH"/>
</dbReference>
<dbReference type="GO" id="GO:0005524">
    <property type="term" value="F:ATP binding"/>
    <property type="evidence" value="ECO:0007669"/>
    <property type="project" value="UniProtKB-KW"/>
</dbReference>
<evidence type="ECO:0000256" key="16">
    <source>
        <dbReference type="SAM" id="Coils"/>
    </source>
</evidence>
<comment type="similarity">
    <text evidence="3">In the C-terminal section; belongs to the gamma-glutamyl phosphate reductase family.</text>
</comment>
<dbReference type="EMBL" id="KZ155832">
    <property type="protein sequence ID" value="OUS43259.1"/>
    <property type="molecule type" value="Genomic_DNA"/>
</dbReference>
<dbReference type="NCBIfam" id="NF001221">
    <property type="entry name" value="PRK00197.1"/>
    <property type="match status" value="1"/>
</dbReference>
<feature type="region of interest" description="Disordered" evidence="17">
    <location>
        <begin position="428"/>
        <end position="448"/>
    </location>
</feature>
<evidence type="ECO:0000256" key="2">
    <source>
        <dbReference type="ARBA" id="ARBA00005185"/>
    </source>
</evidence>
<dbReference type="UniPathway" id="UPA00098">
    <property type="reaction ID" value="UER00360"/>
</dbReference>
<keyword evidence="13" id="KW-0511">Multifunctional enzyme</keyword>
<dbReference type="GO" id="GO:0004349">
    <property type="term" value="F:glutamate 5-kinase activity"/>
    <property type="evidence" value="ECO:0007669"/>
    <property type="project" value="UniProtKB-EC"/>
</dbReference>
<comment type="catalytic activity">
    <reaction evidence="15">
        <text>L-glutamate + ATP = L-glutamyl 5-phosphate + ADP</text>
        <dbReference type="Rhea" id="RHEA:14877"/>
        <dbReference type="ChEBI" id="CHEBI:29985"/>
        <dbReference type="ChEBI" id="CHEBI:30616"/>
        <dbReference type="ChEBI" id="CHEBI:58274"/>
        <dbReference type="ChEBI" id="CHEBI:456216"/>
        <dbReference type="EC" id="2.7.2.11"/>
    </reaction>
</comment>
<comment type="similarity">
    <text evidence="4">In the N-terminal section; belongs to the glutamate 5-kinase family.</text>
</comment>
<dbReference type="HAMAP" id="MF_00412">
    <property type="entry name" value="ProA"/>
    <property type="match status" value="1"/>
</dbReference>
<dbReference type="PANTHER" id="PTHR11063">
    <property type="entry name" value="GLUTAMATE SEMIALDEHYDE DEHYDROGENASE"/>
    <property type="match status" value="1"/>
</dbReference>
<dbReference type="GO" id="GO:0055129">
    <property type="term" value="P:L-proline biosynthetic process"/>
    <property type="evidence" value="ECO:0007669"/>
    <property type="project" value="UniProtKB-UniPathway"/>
</dbReference>
<evidence type="ECO:0000256" key="14">
    <source>
        <dbReference type="ARBA" id="ARBA00049024"/>
    </source>
</evidence>
<evidence type="ECO:0000256" key="9">
    <source>
        <dbReference type="ARBA" id="ARBA00022777"/>
    </source>
</evidence>
<evidence type="ECO:0000259" key="18">
    <source>
        <dbReference type="Pfam" id="PF00171"/>
    </source>
</evidence>
<evidence type="ECO:0000313" key="19">
    <source>
        <dbReference type="EMBL" id="OUS43259.1"/>
    </source>
</evidence>
<dbReference type="InterPro" id="IPR015590">
    <property type="entry name" value="Aldehyde_DH_dom"/>
</dbReference>
<evidence type="ECO:0000256" key="8">
    <source>
        <dbReference type="ARBA" id="ARBA00022741"/>
    </source>
</evidence>
<keyword evidence="11" id="KW-0521">NADP</keyword>
<keyword evidence="5" id="KW-0028">Amino-acid biosynthesis</keyword>
<evidence type="ECO:0000256" key="17">
    <source>
        <dbReference type="SAM" id="MobiDB-lite"/>
    </source>
</evidence>
<comment type="pathway">
    <text evidence="1">Amino-acid biosynthesis; L-proline biosynthesis; L-glutamate 5-semialdehyde from L-glutamate: step 2/2.</text>
</comment>
<protein>
    <submittedName>
        <fullName evidence="19">Gamma-glutamyl phosphate reductase</fullName>
    </submittedName>
</protein>
<name>A0A1Y5I158_OSTTA</name>
<evidence type="ECO:0000256" key="3">
    <source>
        <dbReference type="ARBA" id="ARBA00006300"/>
    </source>
</evidence>
<comment type="pathway">
    <text evidence="2">Amino-acid biosynthesis; L-proline biosynthesis; L-glutamate 5-semialdehyde from L-glutamate: step 1/2.</text>
</comment>
<sequence length="448" mass="47942">MSRRVDIRRAVPPRRVPLHNLPLMSTTDTVALARAARDASRKLQQLSSERRAALLRAVANALERREDEIQRANDEDMARAAANKDVEDALLQRLKLKPGKVKQLAEGARAIAAMEEPVGRPLKSTELARGLTMTKVTAPLGVLLIIFESRPDALPQIASLALRTGNGLLLKGGKEAASSNAKLREVIVDEFEAFGVPKECVCLIEGREAVADLLALDDVIDLVIPRGSNQLVSYVQNNTKIPVLGHADGVCHVYVDKDADLDMAAKLAIDSKIDYPAACNALETLLIHDSLVANGGAAELMTALRASGVELFGGPRGTKELKLPPAPALRHEYGTLQCSVELVGSMDDAIDYIHANGSGHTDCIITSNQKTADEFINRVDSACVFHNASTRFSDGFRFGLGAEVGISTSRIHARGPVGVEGSICQQGQGRHVHAQGASTAQGRGRTEA</sequence>
<dbReference type="PANTHER" id="PTHR11063:SF8">
    <property type="entry name" value="DELTA-1-PYRROLINE-5-CARBOXYLATE SYNTHASE"/>
    <property type="match status" value="1"/>
</dbReference>
<dbReference type="CDD" id="cd07079">
    <property type="entry name" value="ALDH_F18-19_ProA-GPR"/>
    <property type="match status" value="1"/>
</dbReference>
<evidence type="ECO:0000256" key="13">
    <source>
        <dbReference type="ARBA" id="ARBA00023268"/>
    </source>
</evidence>
<dbReference type="SUPFAM" id="SSF53720">
    <property type="entry name" value="ALDH-like"/>
    <property type="match status" value="1"/>
</dbReference>
<proteinExistence type="inferred from homology"/>
<evidence type="ECO:0000256" key="10">
    <source>
        <dbReference type="ARBA" id="ARBA00022840"/>
    </source>
</evidence>
<keyword evidence="8" id="KW-0547">Nucleotide-binding</keyword>
<dbReference type="FunFam" id="3.40.309.10:FF:000015">
    <property type="entry name" value="Delta-1-pyrroline-5-carboxylate synthase"/>
    <property type="match status" value="1"/>
</dbReference>
<reference evidence="19" key="1">
    <citation type="submission" date="2017-04" db="EMBL/GenBank/DDBJ databases">
        <title>Population genomics of picophytoplankton unveils novel chromosome hypervariability.</title>
        <authorList>
            <consortium name="DOE Joint Genome Institute"/>
            <person name="Blanc-Mathieu R."/>
            <person name="Krasovec M."/>
            <person name="Hebrard M."/>
            <person name="Yau S."/>
            <person name="Desgranges E."/>
            <person name="Martin J."/>
            <person name="Schackwitz W."/>
            <person name="Kuo A."/>
            <person name="Salin G."/>
            <person name="Donnadieu C."/>
            <person name="Desdevises Y."/>
            <person name="Sanchez-Ferandin S."/>
            <person name="Moreau H."/>
            <person name="Rivals E."/>
            <person name="Grigoriev I.V."/>
            <person name="Grimsley N."/>
            <person name="Eyre-Walker A."/>
            <person name="Piganeau G."/>
        </authorList>
    </citation>
    <scope>NUCLEOTIDE SEQUENCE [LARGE SCALE GENOMIC DNA]</scope>
    <source>
        <strain evidence="19">RCC 1115</strain>
    </source>
</reference>
<keyword evidence="16" id="KW-0175">Coiled coil</keyword>
<dbReference type="Gene3D" id="3.40.605.10">
    <property type="entry name" value="Aldehyde Dehydrogenase, Chain A, domain 1"/>
    <property type="match status" value="1"/>
</dbReference>
<dbReference type="GO" id="GO:0050661">
    <property type="term" value="F:NADP binding"/>
    <property type="evidence" value="ECO:0007669"/>
    <property type="project" value="InterPro"/>
</dbReference>
<keyword evidence="9" id="KW-0418">Kinase</keyword>
<gene>
    <name evidence="19" type="ORF">BE221DRAFT_80718</name>
</gene>
<feature type="domain" description="Aldehyde dehydrogenase" evidence="18">
    <location>
        <begin position="15"/>
        <end position="293"/>
    </location>
</feature>
<keyword evidence="12" id="KW-0560">Oxidoreductase</keyword>
<dbReference type="NCBIfam" id="TIGR00407">
    <property type="entry name" value="proA"/>
    <property type="match status" value="1"/>
</dbReference>
<keyword evidence="10" id="KW-0067">ATP-binding</keyword>
<dbReference type="InterPro" id="IPR020593">
    <property type="entry name" value="G-glutamylP_reductase_CS"/>
</dbReference>
<accession>A0A1Y5I158</accession>
<evidence type="ECO:0000256" key="1">
    <source>
        <dbReference type="ARBA" id="ARBA00004985"/>
    </source>
</evidence>
<dbReference type="Pfam" id="PF00171">
    <property type="entry name" value="Aldedh"/>
    <property type="match status" value="1"/>
</dbReference>
<dbReference type="PIRSF" id="PIRSF000151">
    <property type="entry name" value="GPR"/>
    <property type="match status" value="1"/>
</dbReference>
<dbReference type="InterPro" id="IPR016163">
    <property type="entry name" value="Ald_DH_C"/>
</dbReference>
<evidence type="ECO:0000256" key="4">
    <source>
        <dbReference type="ARBA" id="ARBA00009302"/>
    </source>
</evidence>
<keyword evidence="6" id="KW-0641">Proline biosynthesis</keyword>
<dbReference type="InterPro" id="IPR012134">
    <property type="entry name" value="Glu-5-SA_DH"/>
</dbReference>
<dbReference type="Proteomes" id="UP000195557">
    <property type="component" value="Unassembled WGS sequence"/>
</dbReference>